<dbReference type="RefSeq" id="WP_093044914.1">
    <property type="nucleotide sequence ID" value="NZ_FNQR01000007.1"/>
</dbReference>
<keyword evidence="8" id="KW-0378">Hydrolase</keyword>
<keyword evidence="7" id="KW-0479">Metal-binding</keyword>
<proteinExistence type="inferred from homology"/>
<comment type="cofactor">
    <cofactor evidence="1">
        <name>Co(2+)</name>
        <dbReference type="ChEBI" id="CHEBI:48828"/>
    </cofactor>
</comment>
<evidence type="ECO:0000256" key="4">
    <source>
        <dbReference type="ARBA" id="ARBA00008236"/>
    </source>
</evidence>
<name>A0A1H4DHJ0_9BACI</name>
<evidence type="ECO:0000256" key="6">
    <source>
        <dbReference type="ARBA" id="ARBA00022670"/>
    </source>
</evidence>
<dbReference type="STRING" id="571932.SAMN05421743_107136"/>
<reference evidence="11" key="1">
    <citation type="submission" date="2016-10" db="EMBL/GenBank/DDBJ databases">
        <authorList>
            <person name="Varghese N."/>
            <person name="Submissions S."/>
        </authorList>
    </citation>
    <scope>NUCLEOTIDE SEQUENCE [LARGE SCALE GENOMIC DNA]</scope>
    <source>
        <strain evidence="11">CCM7597</strain>
    </source>
</reference>
<gene>
    <name evidence="10" type="ORF">SAMN05421743_107136</name>
</gene>
<dbReference type="Proteomes" id="UP000198584">
    <property type="component" value="Unassembled WGS sequence"/>
</dbReference>
<evidence type="ECO:0000256" key="7">
    <source>
        <dbReference type="ARBA" id="ARBA00022723"/>
    </source>
</evidence>
<dbReference type="AlphaFoldDB" id="A0A1H4DHJ0"/>
<dbReference type="SUPFAM" id="SSF144052">
    <property type="entry name" value="Thermophilic metalloprotease-like"/>
    <property type="match status" value="1"/>
</dbReference>
<dbReference type="Pfam" id="PF02073">
    <property type="entry name" value="Peptidase_M29"/>
    <property type="match status" value="1"/>
</dbReference>
<accession>A0A1H4DHJ0</accession>
<dbReference type="InterPro" id="IPR000787">
    <property type="entry name" value="Peptidase_M29"/>
</dbReference>
<evidence type="ECO:0000313" key="10">
    <source>
        <dbReference type="EMBL" id="SEA72231.1"/>
    </source>
</evidence>
<dbReference type="PRINTS" id="PR00919">
    <property type="entry name" value="THERMOPTASE"/>
</dbReference>
<dbReference type="PANTHER" id="PTHR34448">
    <property type="entry name" value="AMINOPEPTIDASE"/>
    <property type="match status" value="1"/>
</dbReference>
<keyword evidence="5 10" id="KW-0031">Aminopeptidase</keyword>
<comment type="cofactor">
    <cofactor evidence="3">
        <name>Zn(2+)</name>
        <dbReference type="ChEBI" id="CHEBI:29105"/>
    </cofactor>
</comment>
<keyword evidence="6" id="KW-0645">Protease</keyword>
<dbReference type="PANTHER" id="PTHR34448:SF3">
    <property type="entry name" value="AMINOPEPTIDASE AMPS"/>
    <property type="match status" value="1"/>
</dbReference>
<dbReference type="GO" id="GO:0006508">
    <property type="term" value="P:proteolysis"/>
    <property type="evidence" value="ECO:0007669"/>
    <property type="project" value="UniProtKB-KW"/>
</dbReference>
<evidence type="ECO:0000256" key="8">
    <source>
        <dbReference type="ARBA" id="ARBA00022801"/>
    </source>
</evidence>
<evidence type="ECO:0000256" key="1">
    <source>
        <dbReference type="ARBA" id="ARBA00001941"/>
    </source>
</evidence>
<dbReference type="GO" id="GO:0004177">
    <property type="term" value="F:aminopeptidase activity"/>
    <property type="evidence" value="ECO:0007669"/>
    <property type="project" value="UniProtKB-KW"/>
</dbReference>
<comment type="similarity">
    <text evidence="4">Belongs to the peptidase M29 family.</text>
</comment>
<comment type="cofactor">
    <cofactor evidence="2">
        <name>Mg(2+)</name>
        <dbReference type="ChEBI" id="CHEBI:18420"/>
    </cofactor>
</comment>
<keyword evidence="9" id="KW-0482">Metalloprotease</keyword>
<protein>
    <submittedName>
        <fullName evidence="10">Aminopeptidase</fullName>
    </submittedName>
</protein>
<evidence type="ECO:0000256" key="2">
    <source>
        <dbReference type="ARBA" id="ARBA00001946"/>
    </source>
</evidence>
<evidence type="ECO:0000256" key="5">
    <source>
        <dbReference type="ARBA" id="ARBA00022438"/>
    </source>
</evidence>
<keyword evidence="11" id="KW-1185">Reference proteome</keyword>
<organism evidence="10 11">
    <name type="scientific">Thalassobacillus cyri</name>
    <dbReference type="NCBI Taxonomy" id="571932"/>
    <lineage>
        <taxon>Bacteria</taxon>
        <taxon>Bacillati</taxon>
        <taxon>Bacillota</taxon>
        <taxon>Bacilli</taxon>
        <taxon>Bacillales</taxon>
        <taxon>Bacillaceae</taxon>
        <taxon>Thalassobacillus</taxon>
    </lineage>
</organism>
<dbReference type="GO" id="GO:0008237">
    <property type="term" value="F:metallopeptidase activity"/>
    <property type="evidence" value="ECO:0007669"/>
    <property type="project" value="UniProtKB-KW"/>
</dbReference>
<dbReference type="InterPro" id="IPR035097">
    <property type="entry name" value="M29_N-terminal"/>
</dbReference>
<evidence type="ECO:0000256" key="9">
    <source>
        <dbReference type="ARBA" id="ARBA00023049"/>
    </source>
</evidence>
<sequence length="413" mass="46206">MKNTQKNLEKYADLALTKGVNLQKGQGLILNAPLEASEIVRIIAAKAYGKGAKNVHVEWNDEMLSYMKLKNAPMDVLTNFPKWKADGLEEMVKDGYSLLTIYGPDPDLMKDVDSERIAATNKASAQALTTYRDYVMNDKVSWNIIAFPQVAWAKKVFPNRPEKMAVDKLWDQIFKITRVDQDDPVEAWNEHNKTLRQAREFLNEKQYRKLHYKAPGTDLTIDLPEGHIWHGGSTKTNDGIEFNPNIPTEEVFTMPHKYGVNGKVTSTKPLNHGGSLVENFTLVFKDGKVVDYKAEAGEDTLKHLLETDGGAKRLGEVALVPHESPISQSGHIFFNTLYDENASCHLALGKAYPTNIEGGSDMSKEEMNEKGVNDSLVHVDFMMGSEDLQIQGELADGTTEPVFIDGSWAIDFK</sequence>
<evidence type="ECO:0000256" key="3">
    <source>
        <dbReference type="ARBA" id="ARBA00001947"/>
    </source>
</evidence>
<dbReference type="InterPro" id="IPR052170">
    <property type="entry name" value="M29_Exopeptidase"/>
</dbReference>
<dbReference type="Gene3D" id="3.40.1830.10">
    <property type="entry name" value="Thermophilic metalloprotease (M29)"/>
    <property type="match status" value="1"/>
</dbReference>
<dbReference type="GO" id="GO:0046872">
    <property type="term" value="F:metal ion binding"/>
    <property type="evidence" value="ECO:0007669"/>
    <property type="project" value="UniProtKB-KW"/>
</dbReference>
<dbReference type="EMBL" id="FNQR01000007">
    <property type="protein sequence ID" value="SEA72231.1"/>
    <property type="molecule type" value="Genomic_DNA"/>
</dbReference>
<evidence type="ECO:0000313" key="11">
    <source>
        <dbReference type="Proteomes" id="UP000198584"/>
    </source>
</evidence>
<dbReference type="OrthoDB" id="9803993at2"/>